<reference evidence="3" key="1">
    <citation type="submission" date="2022-07" db="EMBL/GenBank/DDBJ databases">
        <title>Genome Sequence of Physisporinus lineatus.</title>
        <authorList>
            <person name="Buettner E."/>
        </authorList>
    </citation>
    <scope>NUCLEOTIDE SEQUENCE</scope>
    <source>
        <strain evidence="3">VT162</strain>
    </source>
</reference>
<dbReference type="Proteomes" id="UP001212997">
    <property type="component" value="Unassembled WGS sequence"/>
</dbReference>
<comment type="caution">
    <text evidence="3">The sequence shown here is derived from an EMBL/GenBank/DDBJ whole genome shotgun (WGS) entry which is preliminary data.</text>
</comment>
<dbReference type="SUPFAM" id="SSF52540">
    <property type="entry name" value="P-loop containing nucleoside triphosphate hydrolases"/>
    <property type="match status" value="2"/>
</dbReference>
<organism evidence="3 4">
    <name type="scientific">Meripilus lineatus</name>
    <dbReference type="NCBI Taxonomy" id="2056292"/>
    <lineage>
        <taxon>Eukaryota</taxon>
        <taxon>Fungi</taxon>
        <taxon>Dikarya</taxon>
        <taxon>Basidiomycota</taxon>
        <taxon>Agaricomycotina</taxon>
        <taxon>Agaricomycetes</taxon>
        <taxon>Polyporales</taxon>
        <taxon>Meripilaceae</taxon>
        <taxon>Meripilus</taxon>
    </lineage>
</organism>
<dbReference type="InterPro" id="IPR003593">
    <property type="entry name" value="AAA+_ATPase"/>
</dbReference>
<dbReference type="SMART" id="SM00382">
    <property type="entry name" value="AAA"/>
    <property type="match status" value="1"/>
</dbReference>
<feature type="coiled-coil region" evidence="1">
    <location>
        <begin position="197"/>
        <end position="295"/>
    </location>
</feature>
<gene>
    <name evidence="3" type="ORF">NLI96_g2546</name>
</gene>
<dbReference type="Gene3D" id="3.40.50.300">
    <property type="entry name" value="P-loop containing nucleotide triphosphate hydrolases"/>
    <property type="match status" value="1"/>
</dbReference>
<dbReference type="EMBL" id="JANAWD010000058">
    <property type="protein sequence ID" value="KAJ3488848.1"/>
    <property type="molecule type" value="Genomic_DNA"/>
</dbReference>
<protein>
    <recommendedName>
        <fullName evidence="2">AAA+ ATPase domain-containing protein</fullName>
    </recommendedName>
</protein>
<dbReference type="AlphaFoldDB" id="A0AAD5YLS4"/>
<evidence type="ECO:0000313" key="3">
    <source>
        <dbReference type="EMBL" id="KAJ3488848.1"/>
    </source>
</evidence>
<evidence type="ECO:0000256" key="1">
    <source>
        <dbReference type="SAM" id="Coils"/>
    </source>
</evidence>
<dbReference type="InterPro" id="IPR027417">
    <property type="entry name" value="P-loop_NTPase"/>
</dbReference>
<keyword evidence="1" id="KW-0175">Coiled coil</keyword>
<evidence type="ECO:0000259" key="2">
    <source>
        <dbReference type="SMART" id="SM00382"/>
    </source>
</evidence>
<evidence type="ECO:0000313" key="4">
    <source>
        <dbReference type="Proteomes" id="UP001212997"/>
    </source>
</evidence>
<feature type="domain" description="AAA+ ATPase" evidence="2">
    <location>
        <begin position="3"/>
        <end position="184"/>
    </location>
</feature>
<proteinExistence type="predicted"/>
<sequence>MSSPAIIAVMGATGTGKSTVCTLVARKVVPSPEFEVDGVKVVLVDTPGFDDTTQSDTEILRRIASHLELSYRQGITLSGLLYLHKISDTRMGGISRRNFGMFRKLCGDETLKNVIIVTTMWDGVDQELKEAREWELANDERYFKPAIDKGAIMLRHDNTTQTAHAILSLLLPKVPLPVQIQRELVDENIAFQDTAASNELSRELRALEEKHTRELAELRKELLDAITAMTRQELQQVKEEIQGEMKQLRVEREKMQQMYEAEKKKTEQAQKNYELEKKKAERAQKNYEAEKTKNEGGFCVLQ</sequence>
<name>A0AAD5YLS4_9APHY</name>
<accession>A0AAD5YLS4</accession>
<dbReference type="CDD" id="cd00882">
    <property type="entry name" value="Ras_like_GTPase"/>
    <property type="match status" value="1"/>
</dbReference>
<keyword evidence="4" id="KW-1185">Reference proteome</keyword>